<dbReference type="EMBL" id="JAMGBD010000001">
    <property type="protein sequence ID" value="MCL6684061.1"/>
    <property type="molecule type" value="Genomic_DNA"/>
</dbReference>
<dbReference type="RefSeq" id="WP_249848322.1">
    <property type="nucleotide sequence ID" value="NZ_JAMGBD010000001.1"/>
</dbReference>
<reference evidence="1" key="1">
    <citation type="submission" date="2022-05" db="EMBL/GenBank/DDBJ databases">
        <authorList>
            <person name="Jo J.-H."/>
            <person name="Im W.-T."/>
        </authorList>
    </citation>
    <scope>NUCLEOTIDE SEQUENCE</scope>
    <source>
        <strain evidence="1">SE158</strain>
    </source>
</reference>
<comment type="caution">
    <text evidence="1">The sequence shown here is derived from an EMBL/GenBank/DDBJ whole genome shotgun (WGS) entry which is preliminary data.</text>
</comment>
<evidence type="ECO:0000313" key="2">
    <source>
        <dbReference type="Proteomes" id="UP001165363"/>
    </source>
</evidence>
<keyword evidence="2" id="KW-1185">Reference proteome</keyword>
<evidence type="ECO:0000313" key="1">
    <source>
        <dbReference type="EMBL" id="MCL6684061.1"/>
    </source>
</evidence>
<proteinExistence type="predicted"/>
<organism evidence="1 2">
    <name type="scientific">Sphingomonas alba</name>
    <dbReference type="NCBI Taxonomy" id="2908208"/>
    <lineage>
        <taxon>Bacteria</taxon>
        <taxon>Pseudomonadati</taxon>
        <taxon>Pseudomonadota</taxon>
        <taxon>Alphaproteobacteria</taxon>
        <taxon>Sphingomonadales</taxon>
        <taxon>Sphingomonadaceae</taxon>
        <taxon>Sphingomonas</taxon>
    </lineage>
</organism>
<accession>A0ABT0RN30</accession>
<gene>
    <name evidence="1" type="ORF">LZ536_09140</name>
</gene>
<dbReference type="Proteomes" id="UP001165363">
    <property type="component" value="Unassembled WGS sequence"/>
</dbReference>
<name>A0ABT0RN30_9SPHN</name>
<protein>
    <submittedName>
        <fullName evidence="1">Uncharacterized protein</fullName>
    </submittedName>
</protein>
<sequence>MILFKRVGSAFKGIEGREWALLTLETLGVVAGIMIAFELNEWASRRNEAARHQMMMERLFEESEWDITILRPFRDGMREQVKDEEEFASQLSSGKCPPEDLWRAVGTVAMLPALDAPRSVYNELMGAGGLSSIDDESVRAQITNFNRSMAWGQKQIDYFRMVKRDPVPAEDARVRVAYDPKADEPQVETYDREALCSDQAFKNRMAQETRQHRVALSYHEGAYEDAIWMCAALGESLGRRCNPTVGGQLAPDDMKILNKAILKYREDHAKKSPPAPSK</sequence>